<feature type="region of interest" description="Disordered" evidence="1">
    <location>
        <begin position="112"/>
        <end position="198"/>
    </location>
</feature>
<name>A0A8H6RYR1_9AGAR</name>
<protein>
    <submittedName>
        <fullName evidence="3">GNAT family N-acetyltransferase</fullName>
    </submittedName>
</protein>
<evidence type="ECO:0000313" key="4">
    <source>
        <dbReference type="Proteomes" id="UP000636479"/>
    </source>
</evidence>
<organism evidence="3 4">
    <name type="scientific">Mycena indigotica</name>
    <dbReference type="NCBI Taxonomy" id="2126181"/>
    <lineage>
        <taxon>Eukaryota</taxon>
        <taxon>Fungi</taxon>
        <taxon>Dikarya</taxon>
        <taxon>Basidiomycota</taxon>
        <taxon>Agaricomycotina</taxon>
        <taxon>Agaricomycetes</taxon>
        <taxon>Agaricomycetidae</taxon>
        <taxon>Agaricales</taxon>
        <taxon>Marasmiineae</taxon>
        <taxon>Mycenaceae</taxon>
        <taxon>Mycena</taxon>
    </lineage>
</organism>
<gene>
    <name evidence="3" type="ORF">MIND_01334500</name>
</gene>
<feature type="domain" description="N-acetyltransferase" evidence="2">
    <location>
        <begin position="10"/>
        <end position="172"/>
    </location>
</feature>
<dbReference type="OrthoDB" id="2129362at2759"/>
<evidence type="ECO:0000256" key="1">
    <source>
        <dbReference type="SAM" id="MobiDB-lite"/>
    </source>
</evidence>
<reference evidence="3" key="1">
    <citation type="submission" date="2020-05" db="EMBL/GenBank/DDBJ databases">
        <title>Mycena genomes resolve the evolution of fungal bioluminescence.</title>
        <authorList>
            <person name="Tsai I.J."/>
        </authorList>
    </citation>
    <scope>NUCLEOTIDE SEQUENCE</scope>
    <source>
        <strain evidence="3">171206Taipei</strain>
    </source>
</reference>
<feature type="compositionally biased region" description="Basic and acidic residues" evidence="1">
    <location>
        <begin position="112"/>
        <end position="123"/>
    </location>
</feature>
<dbReference type="InterPro" id="IPR000182">
    <property type="entry name" value="GNAT_dom"/>
</dbReference>
<keyword evidence="3" id="KW-0808">Transferase</keyword>
<accession>A0A8H6RYR1</accession>
<dbReference type="GO" id="GO:0016747">
    <property type="term" value="F:acyltransferase activity, transferring groups other than amino-acyl groups"/>
    <property type="evidence" value="ECO:0007669"/>
    <property type="project" value="InterPro"/>
</dbReference>
<dbReference type="GeneID" id="59352308"/>
<dbReference type="Gene3D" id="3.40.630.30">
    <property type="match status" value="1"/>
</dbReference>
<feature type="compositionally biased region" description="Basic residues" evidence="1">
    <location>
        <begin position="188"/>
        <end position="198"/>
    </location>
</feature>
<keyword evidence="4" id="KW-1185">Reference proteome</keyword>
<dbReference type="RefSeq" id="XP_037213788.1">
    <property type="nucleotide sequence ID" value="XM_037369792.1"/>
</dbReference>
<comment type="caution">
    <text evidence="3">The sequence shown here is derived from an EMBL/GenBank/DDBJ whole genome shotgun (WGS) entry which is preliminary data.</text>
</comment>
<dbReference type="Proteomes" id="UP000636479">
    <property type="component" value="Unassembled WGS sequence"/>
</dbReference>
<dbReference type="InterPro" id="IPR016181">
    <property type="entry name" value="Acyl_CoA_acyltransferase"/>
</dbReference>
<dbReference type="PROSITE" id="PS51186">
    <property type="entry name" value="GNAT"/>
    <property type="match status" value="1"/>
</dbReference>
<dbReference type="SUPFAM" id="SSF55729">
    <property type="entry name" value="Acyl-CoA N-acyltransferases (Nat)"/>
    <property type="match status" value="1"/>
</dbReference>
<sequence>MASPASPSAALVRPATAADIPHITAIHNHYITNTVTTFRTEPLSEAEVQSAVAASAAAGLPFLVAAAADNDAAHVLGFAYAAGYRTPVRPGYRHTAEMTILLAPAARGARRRDAADARVDRRSARLCQSWPGERSRDGAGGRKAAPGGDGARRGRPRRGLGPARLVHALRVRAGGAPAPGRLEDGPMGRHRHHAAVAG</sequence>
<dbReference type="EMBL" id="JACAZF010000015">
    <property type="protein sequence ID" value="KAF7290210.1"/>
    <property type="molecule type" value="Genomic_DNA"/>
</dbReference>
<evidence type="ECO:0000313" key="3">
    <source>
        <dbReference type="EMBL" id="KAF7290210.1"/>
    </source>
</evidence>
<proteinExistence type="predicted"/>
<dbReference type="AlphaFoldDB" id="A0A8H6RYR1"/>
<evidence type="ECO:0000259" key="2">
    <source>
        <dbReference type="PROSITE" id="PS51186"/>
    </source>
</evidence>